<comment type="caution">
    <text evidence="2">The sequence shown here is derived from an EMBL/GenBank/DDBJ whole genome shotgun (WGS) entry which is preliminary data.</text>
</comment>
<sequence>MDAINISEELSKLLDDDPEKAIDEALKLSGNIKVELLKAAIFVDAGGMLKNFDVVLKGVEIYRNAVDKFKGNSELKYNLANGLHSLASSTEYNGFVWYSETEDYRSEARKYFYVAANDDQSSFDLKSQSNTNLGNLLWSSYRWVEAYDFYTLALTENPKNGVASSGALKMLRYALSQDLGDYNLIIKEIEYLAFNVNQNLETIYSYSGGYGVKGITDEIKDIPCTEKSESTIEGDEYERFVILNNLTLSATIHSHHHESKYWDNISISSVTTDVDSSSSVPEIFAMINLLKSDYILSRQLLFYASNQVFIETGNYNDTLDYACYGVNESALTLAQRSALDVLDKVAVATLSYLGIGGAKRASVREFWLKKQRGKDVEEEFKPKISQEIENGNTALLALTEVSKDLSNINGYLFEKQASRNSSTHRFTVLHDLGELPESQAGCLEHFDYEVFLTESLRTLKLARSAVIYFVQMVSIREKRLAKQRSGIAIPLIVPSHEEIRGFDKELGKAE</sequence>
<evidence type="ECO:0000259" key="1">
    <source>
        <dbReference type="Pfam" id="PF18733"/>
    </source>
</evidence>
<evidence type="ECO:0000313" key="3">
    <source>
        <dbReference type="Proteomes" id="UP001597294"/>
    </source>
</evidence>
<name>A0ABW5BIK2_9PROT</name>
<accession>A0ABW5BIK2</accession>
<dbReference type="EMBL" id="JBHUII010000004">
    <property type="protein sequence ID" value="MFD2205947.1"/>
    <property type="molecule type" value="Genomic_DNA"/>
</dbReference>
<dbReference type="Pfam" id="PF18733">
    <property type="entry name" value="HEPN_LA2681"/>
    <property type="match status" value="1"/>
</dbReference>
<dbReference type="RefSeq" id="WP_380251052.1">
    <property type="nucleotide sequence ID" value="NZ_JBHUII010000004.1"/>
</dbReference>
<gene>
    <name evidence="2" type="ORF">ACFSKO_10005</name>
</gene>
<evidence type="ECO:0000313" key="2">
    <source>
        <dbReference type="EMBL" id="MFD2205947.1"/>
    </source>
</evidence>
<keyword evidence="3" id="KW-1185">Reference proteome</keyword>
<dbReference type="InterPro" id="IPR040826">
    <property type="entry name" value="HEPN_LA2681"/>
</dbReference>
<proteinExistence type="predicted"/>
<dbReference type="InterPro" id="IPR011990">
    <property type="entry name" value="TPR-like_helical_dom_sf"/>
</dbReference>
<dbReference type="SUPFAM" id="SSF48452">
    <property type="entry name" value="TPR-like"/>
    <property type="match status" value="1"/>
</dbReference>
<reference evidence="3" key="1">
    <citation type="journal article" date="2019" name="Int. J. Syst. Evol. Microbiol.">
        <title>The Global Catalogue of Microorganisms (GCM) 10K type strain sequencing project: providing services to taxonomists for standard genome sequencing and annotation.</title>
        <authorList>
            <consortium name="The Broad Institute Genomics Platform"/>
            <consortium name="The Broad Institute Genome Sequencing Center for Infectious Disease"/>
            <person name="Wu L."/>
            <person name="Ma J."/>
        </authorList>
    </citation>
    <scope>NUCLEOTIDE SEQUENCE [LARGE SCALE GENOMIC DNA]</scope>
    <source>
        <strain evidence="3">CGMCC 4.7192</strain>
    </source>
</reference>
<dbReference type="Proteomes" id="UP001597294">
    <property type="component" value="Unassembled WGS sequence"/>
</dbReference>
<dbReference type="Gene3D" id="1.25.40.10">
    <property type="entry name" value="Tetratricopeptide repeat domain"/>
    <property type="match status" value="1"/>
</dbReference>
<protein>
    <submittedName>
        <fullName evidence="2">LA2681 family HEPN domain-containing protein</fullName>
    </submittedName>
</protein>
<organism evidence="2 3">
    <name type="scientific">Kiloniella antarctica</name>
    <dbReference type="NCBI Taxonomy" id="1550907"/>
    <lineage>
        <taxon>Bacteria</taxon>
        <taxon>Pseudomonadati</taxon>
        <taxon>Pseudomonadota</taxon>
        <taxon>Alphaproteobacteria</taxon>
        <taxon>Rhodospirillales</taxon>
        <taxon>Kiloniellaceae</taxon>
        <taxon>Kiloniella</taxon>
    </lineage>
</organism>
<feature type="domain" description="LA2681-like HEPN" evidence="1">
    <location>
        <begin position="276"/>
        <end position="475"/>
    </location>
</feature>